<feature type="compositionally biased region" description="Low complexity" evidence="5">
    <location>
        <begin position="1118"/>
        <end position="1128"/>
    </location>
</feature>
<dbReference type="STRING" id="3469.A0A4Y7KC74"/>
<dbReference type="GO" id="GO:2000028">
    <property type="term" value="P:regulation of photoperiodism, flowering"/>
    <property type="evidence" value="ECO:0007669"/>
    <property type="project" value="UniProtKB-ARBA"/>
</dbReference>
<feature type="compositionally biased region" description="Polar residues" evidence="5">
    <location>
        <begin position="830"/>
        <end position="839"/>
    </location>
</feature>
<name>A0A4Y7KC74_PAPSO</name>
<feature type="compositionally biased region" description="Basic and acidic residues" evidence="5">
    <location>
        <begin position="866"/>
        <end position="898"/>
    </location>
</feature>
<feature type="compositionally biased region" description="Basic and acidic residues" evidence="5">
    <location>
        <begin position="616"/>
        <end position="630"/>
    </location>
</feature>
<dbReference type="InterPro" id="IPR000313">
    <property type="entry name" value="PWWP_dom"/>
</dbReference>
<dbReference type="Gramene" id="RZC69545">
    <property type="protein sequence ID" value="RZC69545"/>
    <property type="gene ID" value="C5167_032657"/>
</dbReference>
<evidence type="ECO:0000259" key="6">
    <source>
        <dbReference type="PROSITE" id="PS50812"/>
    </source>
</evidence>
<feature type="region of interest" description="Disordered" evidence="5">
    <location>
        <begin position="830"/>
        <end position="849"/>
    </location>
</feature>
<protein>
    <recommendedName>
        <fullName evidence="6">PWWP domain-containing protein</fullName>
    </recommendedName>
</protein>
<dbReference type="Pfam" id="PF00855">
    <property type="entry name" value="PWWP"/>
    <property type="match status" value="1"/>
</dbReference>
<dbReference type="SUPFAM" id="SSF63748">
    <property type="entry name" value="Tudor/PWWP/MBT"/>
    <property type="match status" value="1"/>
</dbReference>
<feature type="region of interest" description="Disordered" evidence="5">
    <location>
        <begin position="1102"/>
        <end position="1128"/>
    </location>
</feature>
<keyword evidence="8" id="KW-1185">Reference proteome</keyword>
<keyword evidence="3" id="KW-0539">Nucleus</keyword>
<feature type="compositionally biased region" description="Basic and acidic residues" evidence="5">
    <location>
        <begin position="86"/>
        <end position="100"/>
    </location>
</feature>
<reference evidence="7 8" key="1">
    <citation type="journal article" date="2018" name="Science">
        <title>The opium poppy genome and morphinan production.</title>
        <authorList>
            <person name="Guo L."/>
            <person name="Winzer T."/>
            <person name="Yang X."/>
            <person name="Li Y."/>
            <person name="Ning Z."/>
            <person name="He Z."/>
            <person name="Teodor R."/>
            <person name="Lu Y."/>
            <person name="Bowser T.A."/>
            <person name="Graham I.A."/>
            <person name="Ye K."/>
        </authorList>
    </citation>
    <scope>NUCLEOTIDE SEQUENCE [LARGE SCALE GENOMIC DNA]</scope>
    <source>
        <strain evidence="8">cv. HN1</strain>
        <tissue evidence="7">Leaves</tissue>
    </source>
</reference>
<dbReference type="PANTHER" id="PTHR10688">
    <property type="entry name" value="PWWP DOMAIN-CONTAINING PROTEIN"/>
    <property type="match status" value="1"/>
</dbReference>
<dbReference type="SMART" id="SM00293">
    <property type="entry name" value="PWWP"/>
    <property type="match status" value="1"/>
</dbReference>
<gene>
    <name evidence="7" type="ORF">C5167_032657</name>
</gene>
<comment type="similarity">
    <text evidence="4">Belongs to the PDP family.</text>
</comment>
<accession>A0A4Y7KC74</accession>
<dbReference type="GO" id="GO:0035098">
    <property type="term" value="C:ESC/E(Z) complex"/>
    <property type="evidence" value="ECO:0007669"/>
    <property type="project" value="UniProtKB-ARBA"/>
</dbReference>
<dbReference type="EMBL" id="CM010721">
    <property type="protein sequence ID" value="RZC69545.1"/>
    <property type="molecule type" value="Genomic_DNA"/>
</dbReference>
<feature type="region of interest" description="Disordered" evidence="5">
    <location>
        <begin position="86"/>
        <end position="189"/>
    </location>
</feature>
<evidence type="ECO:0000256" key="3">
    <source>
        <dbReference type="ARBA" id="ARBA00023242"/>
    </source>
</evidence>
<feature type="compositionally biased region" description="Basic and acidic residues" evidence="5">
    <location>
        <begin position="147"/>
        <end position="179"/>
    </location>
</feature>
<evidence type="ECO:0000256" key="4">
    <source>
        <dbReference type="ARBA" id="ARBA00060746"/>
    </source>
</evidence>
<dbReference type="PANTHER" id="PTHR10688:SF5">
    <property type="entry name" value="PWWP DOMAIN-CONTAINING PROTEIN 1-RELATED"/>
    <property type="match status" value="1"/>
</dbReference>
<dbReference type="PROSITE" id="PS50812">
    <property type="entry name" value="PWWP"/>
    <property type="match status" value="1"/>
</dbReference>
<feature type="region of interest" description="Disordered" evidence="5">
    <location>
        <begin position="616"/>
        <end position="733"/>
    </location>
</feature>
<evidence type="ECO:0000256" key="2">
    <source>
        <dbReference type="ARBA" id="ARBA00023163"/>
    </source>
</evidence>
<evidence type="ECO:0000313" key="8">
    <source>
        <dbReference type="Proteomes" id="UP000316621"/>
    </source>
</evidence>
<dbReference type="GO" id="GO:0006355">
    <property type="term" value="P:regulation of DNA-templated transcription"/>
    <property type="evidence" value="ECO:0007669"/>
    <property type="project" value="UniProtKB-ARBA"/>
</dbReference>
<evidence type="ECO:0000313" key="7">
    <source>
        <dbReference type="EMBL" id="RZC69545.1"/>
    </source>
</evidence>
<dbReference type="AlphaFoldDB" id="A0A4Y7KC74"/>
<dbReference type="FunFam" id="2.30.30.140:FF:000115">
    <property type="entry name" value="Tudor/PWWP/MBT superfamily protein"/>
    <property type="match status" value="1"/>
</dbReference>
<evidence type="ECO:0000256" key="5">
    <source>
        <dbReference type="SAM" id="MobiDB-lite"/>
    </source>
</evidence>
<evidence type="ECO:0000256" key="1">
    <source>
        <dbReference type="ARBA" id="ARBA00023015"/>
    </source>
</evidence>
<dbReference type="Gene3D" id="2.30.30.140">
    <property type="match status" value="1"/>
</dbReference>
<feature type="domain" description="PWWP" evidence="6">
    <location>
        <begin position="228"/>
        <end position="289"/>
    </location>
</feature>
<dbReference type="InterPro" id="IPR052657">
    <property type="entry name" value="PDP_family_Arabidopsis"/>
</dbReference>
<organism evidence="7 8">
    <name type="scientific">Papaver somniferum</name>
    <name type="common">Opium poppy</name>
    <dbReference type="NCBI Taxonomy" id="3469"/>
    <lineage>
        <taxon>Eukaryota</taxon>
        <taxon>Viridiplantae</taxon>
        <taxon>Streptophyta</taxon>
        <taxon>Embryophyta</taxon>
        <taxon>Tracheophyta</taxon>
        <taxon>Spermatophyta</taxon>
        <taxon>Magnoliopsida</taxon>
        <taxon>Ranunculales</taxon>
        <taxon>Papaveraceae</taxon>
        <taxon>Papaveroideae</taxon>
        <taxon>Papaver</taxon>
    </lineage>
</organism>
<feature type="compositionally biased region" description="Basic and acidic residues" evidence="5">
    <location>
        <begin position="122"/>
        <end position="138"/>
    </location>
</feature>
<feature type="region of interest" description="Disordered" evidence="5">
    <location>
        <begin position="857"/>
        <end position="898"/>
    </location>
</feature>
<dbReference type="Proteomes" id="UP000316621">
    <property type="component" value="Chromosome 7"/>
</dbReference>
<sequence length="1232" mass="136667">MLPRGQGINKSFYGHVSNQKAQKLRKRLDPKNNLHFFYTNFIRARDLYVCFQFSRVSSSYQSLNLKGFESFDYYQIFRFMAMTRTNEESDREEEKSDDVSTKFPSFEFDSPDKTEDSLGGDKTGKDESNEVSESKRSLESVSVDSSVDVKMETRVSEEKAEAVREDDFDDKSKDWSSEEMKEDDEMSEKSNVLDFNSAYSTVDEGNDDRMAEAFGLEAEKAMSFGFEPGDMVWGKVKSHPWWPGQVFSEAYATTSVRRSKRVGHVLVAFFGDSSYGWFDPAELIPFEPNYSEKSQQTTMRIFVRAVEEAVDEVRRRASLGLVCCCRNPRNFRPTNIRGQFTVDVLDYEGGTYSVKEIKKARDSFQPGEALSFVQQLAANPRDYREKDNERKGIDWIRNVATFLALRKETYEEFDETYSQAFGGPSARPDTSATRVLDQGAKVPLRAPLSGPLVIAEALGEKGFTKSSKVKDKAKKDKFLLKRRDKPNVPKAPKLSKGHAVTVAMAPGDYVFKKRTPAVSKKPPISKEHEGVQTVNCDGVGVAKSSTDISTVIVEGSSGFEDTDVWRQMSDKGMRVGDTGTTDTELDGSIALMNSEASGTLDSANQKLEKADVNLKLEESTSQPRKSEGLEQPKQPILTSEGYGGLGQVSESGDGRDILEPLGSPPFPVDAKLHKGASGMNSDTVVKKAKVLKRPMNLSTNKTIMGEKKKKRKKQLGSEDISDQPPKRLKKGKDGEFLRKSTGKLQLDLQKKMGGANSTIFSDSLELSPKDDPSKISVELPELLDDLLGLAVDPFYGVERNSPTIVRHALLQLRTLLYQKSLVLVPTNDPETSNFNQNKSLAGAGPFKIPSGENAIKASARLPKPLPRPEDPTKAGRKRSLSERQEEKSAKKLKKMSELKSLTAEKKGGILRIPEPKQGERKEAGTGGVFPVKPTKTATVTKRHENLQAKVPGPAMLSMMFPPRTSLPSPAELKARFARFGPLDHSLLRVFWKSSTCRVVFKNKSHAVAAYDYAVRNRGLFGNVKVNYQLKDVVPAESATKSRPDDIIDEYPTTRQTQQKQHSAVQLKSCLKKPIGEETTGSVMGSIQRENNPRVKFKLGVEESAAGGSSSRGEELMLSNNSSSSASDGSFATSSFGHGMDINSKNFQKFIPPPLPPASLLPLQPPLITGQGFMKIPQYNELDQQRTTTNTIATTISMNKVDISSEMLNLMLRCSDIVRDLNSSFGYLPYHSL</sequence>
<dbReference type="CDD" id="cd05162">
    <property type="entry name" value="PWWP"/>
    <property type="match status" value="1"/>
</dbReference>
<keyword evidence="1" id="KW-0805">Transcription regulation</keyword>
<feature type="region of interest" description="Disordered" evidence="5">
    <location>
        <begin position="1036"/>
        <end position="1064"/>
    </location>
</feature>
<keyword evidence="2" id="KW-0804">Transcription</keyword>
<proteinExistence type="inferred from homology"/>
<feature type="compositionally biased region" description="Polar residues" evidence="5">
    <location>
        <begin position="1052"/>
        <end position="1064"/>
    </location>
</feature>